<evidence type="ECO:0000313" key="1">
    <source>
        <dbReference type="EnsemblPlants" id="OPUNC10G11530.1"/>
    </source>
</evidence>
<sequence length="115" mass="12710">MAGTSGGVARGILWWRCDFHRRRSVTRLNNDLVDIARLKIPADPYLNCHCITRRQVAIAPPAISNAATAPPPRRRYSPGQPTTAAFNHCIKTSLRSITVLEGGVPENRVIPGWIQ</sequence>
<dbReference type="Gramene" id="OPUNC10G11530.1">
    <property type="protein sequence ID" value="OPUNC10G11530.1"/>
    <property type="gene ID" value="OPUNC10G11530"/>
</dbReference>
<accession>A0A0E0M8Q6</accession>
<keyword evidence="2" id="KW-1185">Reference proteome</keyword>
<dbReference type="Proteomes" id="UP000026962">
    <property type="component" value="Chromosome 10"/>
</dbReference>
<evidence type="ECO:0000313" key="2">
    <source>
        <dbReference type="Proteomes" id="UP000026962"/>
    </source>
</evidence>
<proteinExistence type="predicted"/>
<dbReference type="HOGENOM" id="CLU_2112867_0_0_1"/>
<reference evidence="1" key="2">
    <citation type="submission" date="2018-05" db="EMBL/GenBank/DDBJ databases">
        <title>OpunRS2 (Oryza punctata Reference Sequence Version 2).</title>
        <authorList>
            <person name="Zhang J."/>
            <person name="Kudrna D."/>
            <person name="Lee S."/>
            <person name="Talag J."/>
            <person name="Welchert J."/>
            <person name="Wing R.A."/>
        </authorList>
    </citation>
    <scope>NUCLEOTIDE SEQUENCE [LARGE SCALE GENOMIC DNA]</scope>
</reference>
<name>A0A0E0M8Q6_ORYPU</name>
<dbReference type="EnsemblPlants" id="OPUNC10G11530.1">
    <property type="protein sequence ID" value="OPUNC10G11530.1"/>
    <property type="gene ID" value="OPUNC10G11530"/>
</dbReference>
<protein>
    <submittedName>
        <fullName evidence="1">Uncharacterized protein</fullName>
    </submittedName>
</protein>
<dbReference type="AlphaFoldDB" id="A0A0E0M8Q6"/>
<reference evidence="1" key="1">
    <citation type="submission" date="2015-04" db="UniProtKB">
        <authorList>
            <consortium name="EnsemblPlants"/>
        </authorList>
    </citation>
    <scope>IDENTIFICATION</scope>
</reference>
<organism evidence="1">
    <name type="scientific">Oryza punctata</name>
    <name type="common">Red rice</name>
    <dbReference type="NCBI Taxonomy" id="4537"/>
    <lineage>
        <taxon>Eukaryota</taxon>
        <taxon>Viridiplantae</taxon>
        <taxon>Streptophyta</taxon>
        <taxon>Embryophyta</taxon>
        <taxon>Tracheophyta</taxon>
        <taxon>Spermatophyta</taxon>
        <taxon>Magnoliopsida</taxon>
        <taxon>Liliopsida</taxon>
        <taxon>Poales</taxon>
        <taxon>Poaceae</taxon>
        <taxon>BOP clade</taxon>
        <taxon>Oryzoideae</taxon>
        <taxon>Oryzeae</taxon>
        <taxon>Oryzinae</taxon>
        <taxon>Oryza</taxon>
    </lineage>
</organism>